<organism evidence="1 2">
    <name type="scientific">Polarella glacialis</name>
    <name type="common">Dinoflagellate</name>
    <dbReference type="NCBI Taxonomy" id="89957"/>
    <lineage>
        <taxon>Eukaryota</taxon>
        <taxon>Sar</taxon>
        <taxon>Alveolata</taxon>
        <taxon>Dinophyceae</taxon>
        <taxon>Suessiales</taxon>
        <taxon>Suessiaceae</taxon>
        <taxon>Polarella</taxon>
    </lineage>
</organism>
<dbReference type="Proteomes" id="UP000626109">
    <property type="component" value="Unassembled WGS sequence"/>
</dbReference>
<reference evidence="1" key="1">
    <citation type="submission" date="2021-02" db="EMBL/GenBank/DDBJ databases">
        <authorList>
            <person name="Dougan E. K."/>
            <person name="Rhodes N."/>
            <person name="Thang M."/>
            <person name="Chan C."/>
        </authorList>
    </citation>
    <scope>NUCLEOTIDE SEQUENCE</scope>
</reference>
<accession>A0A813K8S4</accession>
<name>A0A813K8S4_POLGL</name>
<evidence type="ECO:0000313" key="1">
    <source>
        <dbReference type="EMBL" id="CAE8700111.1"/>
    </source>
</evidence>
<proteinExistence type="predicted"/>
<feature type="non-terminal residue" evidence="1">
    <location>
        <position position="1"/>
    </location>
</feature>
<gene>
    <name evidence="1" type="ORF">PGLA2088_LOCUS31450</name>
</gene>
<feature type="non-terminal residue" evidence="1">
    <location>
        <position position="277"/>
    </location>
</feature>
<comment type="caution">
    <text evidence="1">The sequence shown here is derived from an EMBL/GenBank/DDBJ whole genome shotgun (WGS) entry which is preliminary data.</text>
</comment>
<dbReference type="AlphaFoldDB" id="A0A813K8S4"/>
<sequence length="277" mass="29997">ESGSVVVGCAVVDLQDRLLSEALQQASKLSERPRETRTLWSSQSTSLLPVGSVCLWLQVLPTDDERCHERCHDAAPGRAPLLQEEEEVASWPRQPTTSPVELRLVLKEARPNSSGRAYQQGAAGTSAVIASLALELPVQRLADGGQPLPQFSDARPVIPGKAISFQWRAVFSEIAAPASEVWVVVSFFELGTGRLLGRGRRCLEGLISNAASKNQRAYKFPLNSVDVLGANGLSWGCFDMSASAMPQDLANQYPVKFGRDAGPVPTDNMATREEYHG</sequence>
<dbReference type="EMBL" id="CAJNNW010029392">
    <property type="protein sequence ID" value="CAE8700111.1"/>
    <property type="molecule type" value="Genomic_DNA"/>
</dbReference>
<evidence type="ECO:0000313" key="2">
    <source>
        <dbReference type="Proteomes" id="UP000626109"/>
    </source>
</evidence>
<protein>
    <submittedName>
        <fullName evidence="1">Uncharacterized protein</fullName>
    </submittedName>
</protein>